<feature type="compositionally biased region" description="Basic and acidic residues" evidence="1">
    <location>
        <begin position="516"/>
        <end position="533"/>
    </location>
</feature>
<dbReference type="PROSITE" id="PS50006">
    <property type="entry name" value="FHA_DOMAIN"/>
    <property type="match status" value="1"/>
</dbReference>
<feature type="region of interest" description="Disordered" evidence="1">
    <location>
        <begin position="501"/>
        <end position="569"/>
    </location>
</feature>
<organism evidence="3 4">
    <name type="scientific">Ranitomeya imitator</name>
    <name type="common">mimic poison frog</name>
    <dbReference type="NCBI Taxonomy" id="111125"/>
    <lineage>
        <taxon>Eukaryota</taxon>
        <taxon>Metazoa</taxon>
        <taxon>Chordata</taxon>
        <taxon>Craniata</taxon>
        <taxon>Vertebrata</taxon>
        <taxon>Euteleostomi</taxon>
        <taxon>Amphibia</taxon>
        <taxon>Batrachia</taxon>
        <taxon>Anura</taxon>
        <taxon>Neobatrachia</taxon>
        <taxon>Hyloidea</taxon>
        <taxon>Dendrobatidae</taxon>
        <taxon>Dendrobatinae</taxon>
        <taxon>Ranitomeya</taxon>
    </lineage>
</organism>
<protein>
    <recommendedName>
        <fullName evidence="2">FHA domain-containing protein</fullName>
    </recommendedName>
</protein>
<feature type="compositionally biased region" description="Polar residues" evidence="1">
    <location>
        <begin position="188"/>
        <end position="235"/>
    </location>
</feature>
<gene>
    <name evidence="3" type="ORF">RIMI_LOCUS2478040</name>
</gene>
<dbReference type="SUPFAM" id="SSF49879">
    <property type="entry name" value="SMAD/FHA domain"/>
    <property type="match status" value="1"/>
</dbReference>
<dbReference type="InterPro" id="IPR008984">
    <property type="entry name" value="SMAD_FHA_dom_sf"/>
</dbReference>
<feature type="region of interest" description="Disordered" evidence="1">
    <location>
        <begin position="344"/>
        <end position="371"/>
    </location>
</feature>
<dbReference type="InterPro" id="IPR000253">
    <property type="entry name" value="FHA_dom"/>
</dbReference>
<evidence type="ECO:0000313" key="3">
    <source>
        <dbReference type="EMBL" id="CAJ0925303.1"/>
    </source>
</evidence>
<feature type="compositionally biased region" description="Polar residues" evidence="1">
    <location>
        <begin position="145"/>
        <end position="154"/>
    </location>
</feature>
<feature type="compositionally biased region" description="Low complexity" evidence="1">
    <location>
        <begin position="15"/>
        <end position="25"/>
    </location>
</feature>
<dbReference type="PANTHER" id="PTHR23308">
    <property type="entry name" value="NUCLEAR INHIBITOR OF PROTEIN PHOSPHATASE-1"/>
    <property type="match status" value="1"/>
</dbReference>
<evidence type="ECO:0000313" key="4">
    <source>
        <dbReference type="Proteomes" id="UP001176940"/>
    </source>
</evidence>
<dbReference type="Proteomes" id="UP001176940">
    <property type="component" value="Unassembled WGS sequence"/>
</dbReference>
<dbReference type="Pfam" id="PF00498">
    <property type="entry name" value="FHA"/>
    <property type="match status" value="1"/>
</dbReference>
<feature type="compositionally biased region" description="Gly residues" evidence="1">
    <location>
        <begin position="1"/>
        <end position="14"/>
    </location>
</feature>
<evidence type="ECO:0000259" key="2">
    <source>
        <dbReference type="PROSITE" id="PS50006"/>
    </source>
</evidence>
<dbReference type="CDD" id="cd19856">
    <property type="entry name" value="DSRM_Kanadaptin"/>
    <property type="match status" value="1"/>
</dbReference>
<dbReference type="SMART" id="SM00240">
    <property type="entry name" value="FHA"/>
    <property type="match status" value="1"/>
</dbReference>
<dbReference type="CDD" id="cd22677">
    <property type="entry name" value="FHA_Kanadaptin"/>
    <property type="match status" value="1"/>
</dbReference>
<feature type="region of interest" description="Disordered" evidence="1">
    <location>
        <begin position="1"/>
        <end position="332"/>
    </location>
</feature>
<feature type="compositionally biased region" description="Polar residues" evidence="1">
    <location>
        <begin position="167"/>
        <end position="177"/>
    </location>
</feature>
<accession>A0ABN9KX56</accession>
<reference evidence="3" key="1">
    <citation type="submission" date="2023-07" db="EMBL/GenBank/DDBJ databases">
        <authorList>
            <person name="Stuckert A."/>
        </authorList>
    </citation>
    <scope>NUCLEOTIDE SEQUENCE</scope>
</reference>
<dbReference type="InterPro" id="IPR050923">
    <property type="entry name" value="Cell_Proc_Reg/RNA_Proc"/>
</dbReference>
<sequence length="752" mass="81196">MGIPGPGALRGPGPGLMRPSGLPGPTLRGLMQPPVRGPMPGLMRTPSLPGPPRGPKQSPVRGPGLMRPPSLSGLPRGPTQSPVRGPGLMRPPSLPGSLRGPVQSPVRGPGLMRPPSLPGLSTGTGTVSSEGLRTDETSLAPRSTEGPNTISSEGPRSDETSFAPRFSTGTGTVSSEGLRTEETILTARVSTGIGTSSSEEPQTDKTSFPQRSSKGASATTNKGTGNPGAITSSNEEPGDSRDGAHAISNDARAYSPDQRLTGSSRPKGTYAARTCNARPHDVSSPESSWDAGAKDPPKQPLAESNNGENGSRVDTLESSTEGAGSFKKPIAPIRSSWNEKALDQLDKPSSSTIHSISRETAPDLSARLPSDAYQSSPAIPYREPTWSGWPEAVYSLEVLKGGSILSTKSLNGSSWTVFGRLPTCHVSLEHPSVSRYHAVLQYRSVPGMEPDQGRGFYVFDLGSTHGTFINKQRIQPKTYCRIRVGHVLKFGGSTRLFILQGPDEDQEAESELTVTEIKEARRQKESLQKRMLGDDSDEEDNPEEEGEVKGRKERGGADEAGCTWGMGEDAVEEENDVNPIAMEYQAEREALYSGNPKKALQGFFDREGEELDFEYEGRGIGSWLCSVKLPVDDSSGKQLVAEVVHSGKKKDAMRLCALEACRMLDMRGLLRQEAVSRKRKSKEWEAEDFYDSDDDTFLDRTGVVEKKRLNRMKKAGKIDEKPETYESLVDFKTGSCRERNGRDSDKAKNKST</sequence>
<feature type="compositionally biased region" description="Basic and acidic residues" evidence="1">
    <location>
        <begin position="547"/>
        <end position="557"/>
    </location>
</feature>
<feature type="non-terminal residue" evidence="3">
    <location>
        <position position="752"/>
    </location>
</feature>
<proteinExistence type="predicted"/>
<feature type="domain" description="FHA" evidence="2">
    <location>
        <begin position="416"/>
        <end position="474"/>
    </location>
</feature>
<comment type="caution">
    <text evidence="3">The sequence shown here is derived from an EMBL/GenBank/DDBJ whole genome shotgun (WGS) entry which is preliminary data.</text>
</comment>
<feature type="compositionally biased region" description="Polar residues" evidence="1">
    <location>
        <begin position="119"/>
        <end position="131"/>
    </location>
</feature>
<keyword evidence="4" id="KW-1185">Reference proteome</keyword>
<evidence type="ECO:0000256" key="1">
    <source>
        <dbReference type="SAM" id="MobiDB-lite"/>
    </source>
</evidence>
<dbReference type="Gene3D" id="2.60.200.20">
    <property type="match status" value="1"/>
</dbReference>
<dbReference type="EMBL" id="CAUEEQ010003470">
    <property type="protein sequence ID" value="CAJ0925303.1"/>
    <property type="molecule type" value="Genomic_DNA"/>
</dbReference>
<name>A0ABN9KX56_9NEOB</name>
<feature type="compositionally biased region" description="Acidic residues" evidence="1">
    <location>
        <begin position="534"/>
        <end position="546"/>
    </location>
</feature>